<sequence>MPPKQGAGHAGKTPLARQAAGEDPWASDSSGSIVVKATGDSASSSEEEDGDDSHAEATEVLPEKSDGKETMWTIPQVPQAETPGKDPAWHQKVDDLAHRGIRLGHILGFYQSLSEGTLRGDAGQKLMSHFTAEKHTTHDVVRSAIIPVPKSTPFGSCAYATLAEGNAPCLATVMVSHHWRNLFCHLSAAVLAYALGETSYEATAESLTKKSFEELRQRLDRRDALQSTFWMCLFCVNQHASICGGLPAAPEQKENQSAEQFQELCDSHCREIHDPVTGKEFSACHCETTKHWNSSALCEMDKFDSMMAILDIQVPKVIQRKLSHVIVVDESFEVFSRIWVMAEIAKAQELELNQVALLYPPPDRLKIEVKDVKAKRRSQAMLPAGAWEVPSSAALEVARVRDTLDIRNCKASRQEDVEAILGSIPDVNAFNERLKEVLFNEQSGILETWSAERCAGFFDVIDPLKDLVSVQQLSAPQVIMLGQESTGKSTLLERLTGLPIFPRNADLCTRSLIKVRLRRGDMRKLKLLVQDMQSQQDEPSAFGGDGLELEELGDAVMKEMTRQVRLEALRQEQNGKSEEFYAKNVRTEPLEPSDGLCTKKLLVVELNSPKAPNLDVVDCPGLVAAAAKGRPENVAAQTAQLVRRFVVDGWCPGGPRNFPVLVVKLVRNPQLIWKYLEDL</sequence>
<dbReference type="GO" id="GO:0006897">
    <property type="term" value="P:endocytosis"/>
    <property type="evidence" value="ECO:0007669"/>
    <property type="project" value="TreeGrafter"/>
</dbReference>
<dbReference type="PRINTS" id="PR00195">
    <property type="entry name" value="DYNAMIN"/>
</dbReference>
<evidence type="ECO:0000313" key="5">
    <source>
        <dbReference type="EMBL" id="CAL4788888.1"/>
    </source>
</evidence>
<gene>
    <name evidence="3" type="ORF">C1SCF055_LOCUS27613</name>
</gene>
<dbReference type="PANTHER" id="PTHR11566:SF21">
    <property type="entry name" value="DYNAMIN RELATED PROTEIN 1, ISOFORM A"/>
    <property type="match status" value="1"/>
</dbReference>
<protein>
    <submittedName>
        <fullName evidence="5">CAP-Gly domain-containing protein</fullName>
    </submittedName>
</protein>
<dbReference type="GO" id="GO:0016020">
    <property type="term" value="C:membrane"/>
    <property type="evidence" value="ECO:0007669"/>
    <property type="project" value="TreeGrafter"/>
</dbReference>
<dbReference type="GO" id="GO:0005874">
    <property type="term" value="C:microtubule"/>
    <property type="evidence" value="ECO:0007669"/>
    <property type="project" value="TreeGrafter"/>
</dbReference>
<dbReference type="GO" id="GO:0016559">
    <property type="term" value="P:peroxisome fission"/>
    <property type="evidence" value="ECO:0007669"/>
    <property type="project" value="TreeGrafter"/>
</dbReference>
<evidence type="ECO:0000259" key="2">
    <source>
        <dbReference type="Pfam" id="PF00350"/>
    </source>
</evidence>
<evidence type="ECO:0000313" key="6">
    <source>
        <dbReference type="Proteomes" id="UP001152797"/>
    </source>
</evidence>
<name>A0A9P1D420_9DINO</name>
<evidence type="ECO:0000313" key="3">
    <source>
        <dbReference type="EMBL" id="CAI4001576.1"/>
    </source>
</evidence>
<reference evidence="4" key="2">
    <citation type="submission" date="2024-04" db="EMBL/GenBank/DDBJ databases">
        <authorList>
            <person name="Chen Y."/>
            <person name="Shah S."/>
            <person name="Dougan E. K."/>
            <person name="Thang M."/>
            <person name="Chan C."/>
        </authorList>
    </citation>
    <scope>NUCLEOTIDE SEQUENCE [LARGE SCALE GENOMIC DNA]</scope>
</reference>
<dbReference type="EMBL" id="CAMXCT020002964">
    <property type="protein sequence ID" value="CAL1154951.1"/>
    <property type="molecule type" value="Genomic_DNA"/>
</dbReference>
<dbReference type="InterPro" id="IPR027417">
    <property type="entry name" value="P-loop_NTPase"/>
</dbReference>
<keyword evidence="6" id="KW-1185">Reference proteome</keyword>
<dbReference type="OrthoDB" id="2130750at2759"/>
<dbReference type="GO" id="GO:0003924">
    <property type="term" value="F:GTPase activity"/>
    <property type="evidence" value="ECO:0007669"/>
    <property type="project" value="TreeGrafter"/>
</dbReference>
<accession>A0A9P1D420</accession>
<dbReference type="GO" id="GO:0000266">
    <property type="term" value="P:mitochondrial fission"/>
    <property type="evidence" value="ECO:0007669"/>
    <property type="project" value="TreeGrafter"/>
</dbReference>
<dbReference type="SUPFAM" id="SSF52540">
    <property type="entry name" value="P-loop containing nucleoside triphosphate hydrolases"/>
    <property type="match status" value="1"/>
</dbReference>
<dbReference type="Gene3D" id="3.40.50.300">
    <property type="entry name" value="P-loop containing nucleotide triphosphate hydrolases"/>
    <property type="match status" value="1"/>
</dbReference>
<comment type="caution">
    <text evidence="3">The sequence shown here is derived from an EMBL/GenBank/DDBJ whole genome shotgun (WGS) entry which is preliminary data.</text>
</comment>
<dbReference type="Pfam" id="PF00350">
    <property type="entry name" value="Dynamin_N"/>
    <property type="match status" value="1"/>
</dbReference>
<dbReference type="GO" id="GO:0005739">
    <property type="term" value="C:mitochondrion"/>
    <property type="evidence" value="ECO:0007669"/>
    <property type="project" value="TreeGrafter"/>
</dbReference>
<evidence type="ECO:0000256" key="1">
    <source>
        <dbReference type="SAM" id="MobiDB-lite"/>
    </source>
</evidence>
<organism evidence="3">
    <name type="scientific">Cladocopium goreaui</name>
    <dbReference type="NCBI Taxonomy" id="2562237"/>
    <lineage>
        <taxon>Eukaryota</taxon>
        <taxon>Sar</taxon>
        <taxon>Alveolata</taxon>
        <taxon>Dinophyceae</taxon>
        <taxon>Suessiales</taxon>
        <taxon>Symbiodiniaceae</taxon>
        <taxon>Cladocopium</taxon>
    </lineage>
</organism>
<dbReference type="PANTHER" id="PTHR11566">
    <property type="entry name" value="DYNAMIN"/>
    <property type="match status" value="1"/>
</dbReference>
<dbReference type="InterPro" id="IPR045063">
    <property type="entry name" value="Dynamin_N"/>
</dbReference>
<dbReference type="GO" id="GO:0048312">
    <property type="term" value="P:intracellular distribution of mitochondria"/>
    <property type="evidence" value="ECO:0007669"/>
    <property type="project" value="TreeGrafter"/>
</dbReference>
<feature type="compositionally biased region" description="Basic and acidic residues" evidence="1">
    <location>
        <begin position="52"/>
        <end position="69"/>
    </location>
</feature>
<feature type="domain" description="Dynamin N-terminal" evidence="2">
    <location>
        <begin position="478"/>
        <end position="634"/>
    </location>
</feature>
<feature type="region of interest" description="Disordered" evidence="1">
    <location>
        <begin position="1"/>
        <end position="71"/>
    </location>
</feature>
<dbReference type="InterPro" id="IPR022812">
    <property type="entry name" value="Dynamin"/>
</dbReference>
<dbReference type="EMBL" id="CAMXCT010002964">
    <property type="protein sequence ID" value="CAI4001576.1"/>
    <property type="molecule type" value="Genomic_DNA"/>
</dbReference>
<evidence type="ECO:0000313" key="4">
    <source>
        <dbReference type="EMBL" id="CAL1154951.1"/>
    </source>
</evidence>
<dbReference type="EMBL" id="CAMXCT030002964">
    <property type="protein sequence ID" value="CAL4788888.1"/>
    <property type="molecule type" value="Genomic_DNA"/>
</dbReference>
<dbReference type="AlphaFoldDB" id="A0A9P1D420"/>
<proteinExistence type="predicted"/>
<dbReference type="Proteomes" id="UP001152797">
    <property type="component" value="Unassembled WGS sequence"/>
</dbReference>
<reference evidence="3" key="1">
    <citation type="submission" date="2022-10" db="EMBL/GenBank/DDBJ databases">
        <authorList>
            <person name="Chen Y."/>
            <person name="Dougan E. K."/>
            <person name="Chan C."/>
            <person name="Rhodes N."/>
            <person name="Thang M."/>
        </authorList>
    </citation>
    <scope>NUCLEOTIDE SEQUENCE</scope>
</reference>
<dbReference type="GO" id="GO:0008017">
    <property type="term" value="F:microtubule binding"/>
    <property type="evidence" value="ECO:0007669"/>
    <property type="project" value="TreeGrafter"/>
</dbReference>